<dbReference type="Pfam" id="PF01814">
    <property type="entry name" value="Hemerythrin"/>
    <property type="match status" value="1"/>
</dbReference>
<comment type="caution">
    <text evidence="2">The sequence shown here is derived from an EMBL/GenBank/DDBJ whole genome shotgun (WGS) entry which is preliminary data.</text>
</comment>
<evidence type="ECO:0000313" key="2">
    <source>
        <dbReference type="EMBL" id="MCV7022400.1"/>
    </source>
</evidence>
<reference evidence="2" key="2">
    <citation type="journal article" date="2022" name="BMC Genomics">
        <title>Comparative genome analysis of mycobacteria focusing on tRNA and non-coding RNA.</title>
        <authorList>
            <person name="Behra P.R.K."/>
            <person name="Pettersson B.M.F."/>
            <person name="Ramesh M."/>
            <person name="Das S."/>
            <person name="Dasgupta S."/>
            <person name="Kirsebom L.A."/>
        </authorList>
    </citation>
    <scope>NUCLEOTIDE SEQUENCE</scope>
    <source>
        <strain evidence="2">DSM 44203</strain>
    </source>
</reference>
<dbReference type="EMBL" id="JACKTI010000018">
    <property type="protein sequence ID" value="MCV7022400.1"/>
    <property type="molecule type" value="Genomic_DNA"/>
</dbReference>
<dbReference type="InterPro" id="IPR012312">
    <property type="entry name" value="Hemerythrin-like"/>
</dbReference>
<reference evidence="2" key="1">
    <citation type="submission" date="2020-07" db="EMBL/GenBank/DDBJ databases">
        <authorList>
            <person name="Pettersson B.M.F."/>
            <person name="Behra P.R.K."/>
            <person name="Ramesh M."/>
            <person name="Das S."/>
            <person name="Dasgupta S."/>
            <person name="Kirsebom L.A."/>
        </authorList>
    </citation>
    <scope>NUCLEOTIDE SEQUENCE</scope>
    <source>
        <strain evidence="2">DSM 44203</strain>
    </source>
</reference>
<protein>
    <submittedName>
        <fullName evidence="2">Hemerythrin domain-containing protein</fullName>
    </submittedName>
</protein>
<dbReference type="Proteomes" id="UP001207528">
    <property type="component" value="Unassembled WGS sequence"/>
</dbReference>
<organism evidence="2 3">
    <name type="scientific">Mycolicibacterium novocastrense</name>
    <name type="common">Mycobacterium novocastrense</name>
    <dbReference type="NCBI Taxonomy" id="59813"/>
    <lineage>
        <taxon>Bacteria</taxon>
        <taxon>Bacillati</taxon>
        <taxon>Actinomycetota</taxon>
        <taxon>Actinomycetes</taxon>
        <taxon>Mycobacteriales</taxon>
        <taxon>Mycobacteriaceae</taxon>
        <taxon>Mycolicibacterium</taxon>
    </lineage>
</organism>
<gene>
    <name evidence="2" type="ORF">H7I77_03405</name>
</gene>
<proteinExistence type="predicted"/>
<evidence type="ECO:0000313" key="3">
    <source>
        <dbReference type="Proteomes" id="UP001207528"/>
    </source>
</evidence>
<evidence type="ECO:0000259" key="1">
    <source>
        <dbReference type="Pfam" id="PF01814"/>
    </source>
</evidence>
<dbReference type="Gene3D" id="1.20.120.520">
    <property type="entry name" value="nmb1532 protein domain like"/>
    <property type="match status" value="1"/>
</dbReference>
<name>A0AAW5SFL1_MYCNV</name>
<accession>A0AAW5SFL1</accession>
<dbReference type="AlphaFoldDB" id="A0AAW5SFL1"/>
<feature type="domain" description="Hemerythrin-like" evidence="1">
    <location>
        <begin position="16"/>
        <end position="127"/>
    </location>
</feature>
<sequence length="158" mass="18148">MCQYCGCRDMPLIRDYIDEHAHVLNLGGEAVRRIDRGDLDTARQLLAQMAEDLGTHWRGEENGLFKVLLREDLFAEHIEPLIREHRELAALLASVDLSREADQRAIRDAVEDLWEHTRKEEDGIFPASITELDGEDWDAAIAAWHEAHPGRQMVRWGV</sequence>